<evidence type="ECO:0000313" key="6">
    <source>
        <dbReference type="Proteomes" id="UP000185628"/>
    </source>
</evidence>
<evidence type="ECO:0000259" key="4">
    <source>
        <dbReference type="Pfam" id="PF13407"/>
    </source>
</evidence>
<evidence type="ECO:0000256" key="3">
    <source>
        <dbReference type="SAM" id="MobiDB-lite"/>
    </source>
</evidence>
<comment type="subcellular location">
    <subcellularLocation>
        <location evidence="1">Cell envelope</location>
    </subcellularLocation>
</comment>
<dbReference type="Proteomes" id="UP000185628">
    <property type="component" value="Unassembled WGS sequence"/>
</dbReference>
<evidence type="ECO:0000256" key="2">
    <source>
        <dbReference type="ARBA" id="ARBA00007639"/>
    </source>
</evidence>
<feature type="region of interest" description="Disordered" evidence="3">
    <location>
        <begin position="30"/>
        <end position="54"/>
    </location>
</feature>
<dbReference type="GO" id="GO:0030246">
    <property type="term" value="F:carbohydrate binding"/>
    <property type="evidence" value="ECO:0007669"/>
    <property type="project" value="TreeGrafter"/>
</dbReference>
<dbReference type="InterPro" id="IPR028082">
    <property type="entry name" value="Peripla_BP_I"/>
</dbReference>
<evidence type="ECO:0000313" key="5">
    <source>
        <dbReference type="EMBL" id="OKL54981.1"/>
    </source>
</evidence>
<dbReference type="Gene3D" id="3.40.50.2300">
    <property type="match status" value="2"/>
</dbReference>
<feature type="compositionally biased region" description="Polar residues" evidence="3">
    <location>
        <begin position="35"/>
        <end position="46"/>
    </location>
</feature>
<dbReference type="SUPFAM" id="SSF53822">
    <property type="entry name" value="Periplasmic binding protein-like I"/>
    <property type="match status" value="1"/>
</dbReference>
<organism evidence="5 6">
    <name type="scientific">Bowdeniella nasicola</name>
    <dbReference type="NCBI Taxonomy" id="208480"/>
    <lineage>
        <taxon>Bacteria</taxon>
        <taxon>Bacillati</taxon>
        <taxon>Actinomycetota</taxon>
        <taxon>Actinomycetes</taxon>
        <taxon>Actinomycetales</taxon>
        <taxon>Actinomycetaceae</taxon>
        <taxon>Bowdeniella</taxon>
    </lineage>
</organism>
<accession>A0A1Q5Q5B7</accession>
<dbReference type="AlphaFoldDB" id="A0A1Q5Q5B7"/>
<dbReference type="EMBL" id="MQVR01000003">
    <property type="protein sequence ID" value="OKL54981.1"/>
    <property type="molecule type" value="Genomic_DNA"/>
</dbReference>
<dbReference type="STRING" id="208480.SAMN02910418_01270"/>
<feature type="domain" description="Periplasmic binding protein" evidence="4">
    <location>
        <begin position="62"/>
        <end position="304"/>
    </location>
</feature>
<gene>
    <name evidence="5" type="ORF">BSZ39_00960</name>
</gene>
<dbReference type="Pfam" id="PF13407">
    <property type="entry name" value="Peripla_BP_4"/>
    <property type="match status" value="1"/>
</dbReference>
<dbReference type="CDD" id="cd06312">
    <property type="entry name" value="PBP1_ABC_sugar_binding-like"/>
    <property type="match status" value="1"/>
</dbReference>
<sequence>MPLEGETMRKILAAAACVVGLTMTACTNEVPAGKTTPSGGADQSASAPAGSDDKADGKYTFAMVTHSSAGDAFWDIVKSGGEDAAAKMGVTMTYQADPDPAQQSILITNAIAQGVDGIIVSMANPDGLKEAIGKAVEAKIPVITINSGIERYKEFGAMTHVGQSEELAGETAGEQFKAAGKSKMICVIHEAGNIGQEQRCAGAAKTFGGSAENLQVDIADLAAVQNTVTAKLQADPSIDAVFTLNGSVTTAALKAIEGAGSEAMLGGIDLDADVVTAIKDGKVSFAVDQQPYAQGWLPIVFLTQKVSDAMDTGGGQPVYSGPLVVTKDNVEQIADAISRGKH</sequence>
<dbReference type="PANTHER" id="PTHR30036:SF7">
    <property type="entry name" value="ABC TRANSPORTER PERIPLASMIC-BINDING PROTEIN YPHF"/>
    <property type="match status" value="1"/>
</dbReference>
<keyword evidence="6" id="KW-1185">Reference proteome</keyword>
<comment type="similarity">
    <text evidence="2">Belongs to the bacterial solute-binding protein 2 family.</text>
</comment>
<dbReference type="GO" id="GO:0030288">
    <property type="term" value="C:outer membrane-bounded periplasmic space"/>
    <property type="evidence" value="ECO:0007669"/>
    <property type="project" value="TreeGrafter"/>
</dbReference>
<protein>
    <submittedName>
        <fullName evidence="5">Sugar ABC transporter substrate-binding protein</fullName>
    </submittedName>
</protein>
<evidence type="ECO:0000256" key="1">
    <source>
        <dbReference type="ARBA" id="ARBA00004196"/>
    </source>
</evidence>
<dbReference type="InterPro" id="IPR025997">
    <property type="entry name" value="SBP_2_dom"/>
</dbReference>
<reference evidence="6" key="1">
    <citation type="submission" date="2016-12" db="EMBL/GenBank/DDBJ databases">
        <authorList>
            <person name="Meng X."/>
        </authorList>
    </citation>
    <scope>NUCLEOTIDE SEQUENCE [LARGE SCALE GENOMIC DNA]</scope>
    <source>
        <strain evidence="6">DSM 19116</strain>
    </source>
</reference>
<dbReference type="PANTHER" id="PTHR30036">
    <property type="entry name" value="D-XYLOSE-BINDING PERIPLASMIC PROTEIN"/>
    <property type="match status" value="1"/>
</dbReference>
<comment type="caution">
    <text evidence="5">The sequence shown here is derived from an EMBL/GenBank/DDBJ whole genome shotgun (WGS) entry which is preliminary data.</text>
</comment>
<name>A0A1Q5Q5B7_9ACTO</name>
<dbReference type="InterPro" id="IPR050555">
    <property type="entry name" value="Bact_Solute-Bind_Prot2"/>
</dbReference>
<proteinExistence type="inferred from homology"/>